<feature type="compositionally biased region" description="Basic and acidic residues" evidence="1">
    <location>
        <begin position="801"/>
        <end position="825"/>
    </location>
</feature>
<feature type="region of interest" description="Disordered" evidence="1">
    <location>
        <begin position="723"/>
        <end position="859"/>
    </location>
</feature>
<sequence length="2052" mass="225991">MGRMISMFFSLFSLLNVWALIKKLCAGQKAAEKAANNAAEKAANNAADNAANNAAKIAADNAEKMAADISGDISEETRDIVIRIAREAAMACIFEFMKEGAARDALIGKAFDVELKEDLKVVTENCGVHMRFHPDDSSCSESDSVENEQKDALIDSEPVPFRDYSITSVMDDPNHELESVVIMHFNSSEDEAESESKSADGHSEDSLSCLDLSWTNSTAYSMESTNPSLAYSEEHLLEGVKELFIDEKEKFICRVKFMKNKIEDKFMRFRKLFNEGPVDYAESSQDSLRYSSEDEMECVEDLMSFIEHALDQVTQRYVTASPGAGELVELPSEGSADCTVESGKPFLRGAAEYDLSGVRKLFNESSKASKMIGSTLMSTAAEYELSGVRQLFIESSKTEKNINTRLMSTVSECDLSGVRQLFIESEKAFKKVGTTLMSTAAEYDLSGVRQLFNESAKRAEEIFALVCTDVTEHNLRTLLALFRRPALPSRNHSAQLLAVPNDGYVNGQKYDLYKLFCNVEIEYNFERGLIRKRKSFYRITMGRDGLKEERDNCEEIMKGPFYPRCMKINLEDVGVPCEIEQRVQSEYARGWRYRNRCSIEKQCVRGNGNGNGDGGGKEGGNGQGNDNAGGGGYSSGGSSSSDEGSSSSDDQRLFGDESSSSEDEQPEEERLQVENIIEQESEEIDQQLELPEDLSRSILLWSSQAVPCEDSLKREDAVGDSAYMLCGEGPTQGEEEDLPSKNEGEMERNDVRNGFKGNACSEGVKREEESFKGGDTAPASSPKLPGDADIATESGDLAGEDDLKREDDLKKEEDFKREVPEDETAHFLQRSCDVTNEQSGVQEDPTKSAESAGSSSFAIPPWKMQSCSGAYTPCGLFDGVDLGSFAIVREVVAEEVAPEVVASEVIAAEVVAAEEVAAEIIPAALGGPSDGADSDSNTHADEAKGDIKGGANAEEKGLSSDETCSDVSDNDDSTMVYEDSDLEQETEHRKKVLVPVYEEANADVVNGMYNRAYYTLPDVGQMPEDTKLKSMKSMYINRPTEVRKRIYKKYADTEAGKKWKEVSTVLNYTEKIVLEILSCLEKNDRFSSHYSTRYYYAKRIHGIYPEYRFSRCKAVSRFFHKLPLNPIREQFRDDYLETECEKVDGEMQFRSFKEIIKIYRTSVLRIMCSIRNAIADVKCDDMKSKIKEYREMYRTCTKESDDIYAEDHPYIVGLKKIDEHFSELREIIFKGRHIIDFYDYKMDRIIRTYESHLCYSYRFVRYWLHIFSRFFISQVQVWQLPQELPCQLFQKYEHGEEFILLRRMVRDSMFRYKECIEDGRFKPHIFEDMDSLRNTYFIYKYTRIFYDQLCIGFKKMRGIPVERVNDIFSEICLVVYKTVPSNGIVDQLSRIVMLVYSKDPPAWLSINDLENLLFDDDEEEECDCAAADGAETITGEEAKVEASHEAGDKNEGTNDSSVVDDVQKGDITSGEGQAASNCSPHSCPATEPHAVEPVPHTSNDAANVSAEKGAIKYEPFPCMNASAPEASAPQDGAGHIQGGVQISHREGGYIGEHPLPVVKQEPTGDVERNSALLSTTPAAVVGSGSALPSTTPAAVVERNSAALSPIPAAVGNSSAFLPSTPAAAVGSGSALLSSTPAAVVERNLVALSPIPAAVGNSSAFLPSTPAAAVGSGSALLSSTPAAVVERNLVLLSPIPAAVGNSSAFLPSAPAAVVERNSAFFPSAHAAVVGNGSAFLPLTPMAAAQNWGFSAHKQDTFSQSRETSMAQRTMESAKSEDMCPNNGSSEGRQNGLSFFALAQAPTADTNLKRTLGSSFGNYDHGGAMNGERDHNIKKSFTLGNAINNGYSINNQNNAGVPNALAFIPRNYDLCRQELSAFKQNRRGICTLDSGDNNPRDKLFKSETTQNQCVFNSRTGTWEEAKSENAFFKGEVQEKSQNLFHLANPSKQDDNIVQGNMADNFSKPLGFTQMNSSHMGGLSRPPGVSSFSSGHMDLPSKPLGFSALNRSLVDLPSKQMGSTPPGNNNLDNLSRLLGFSPLISSRQQPGELIKAIRT</sequence>
<feature type="region of interest" description="Disordered" evidence="1">
    <location>
        <begin position="924"/>
        <end position="988"/>
    </location>
</feature>
<feature type="region of interest" description="Disordered" evidence="1">
    <location>
        <begin position="1433"/>
        <end position="1488"/>
    </location>
</feature>
<feature type="compositionally biased region" description="Polar residues" evidence="1">
    <location>
        <begin position="832"/>
        <end position="841"/>
    </location>
</feature>
<feature type="compositionally biased region" description="Basic and acidic residues" evidence="1">
    <location>
        <begin position="738"/>
        <end position="753"/>
    </location>
</feature>
<feature type="compositionally biased region" description="Acidic residues" evidence="1">
    <location>
        <begin position="968"/>
        <end position="984"/>
    </location>
</feature>
<dbReference type="EMBL" id="KQ235421">
    <property type="protein sequence ID" value="KMZ99101.1"/>
    <property type="molecule type" value="Genomic_DNA"/>
</dbReference>
<protein>
    <submittedName>
        <fullName evidence="3">Uncharacterized protein</fullName>
    </submittedName>
</protein>
<name>A0A0J9TUR7_PLAVI</name>
<feature type="region of interest" description="Disordered" evidence="1">
    <location>
        <begin position="604"/>
        <end position="670"/>
    </location>
</feature>
<feature type="compositionally biased region" description="Basic and acidic residues" evidence="1">
    <location>
        <begin position="936"/>
        <end position="959"/>
    </location>
</feature>
<evidence type="ECO:0000256" key="2">
    <source>
        <dbReference type="SAM" id="SignalP"/>
    </source>
</evidence>
<evidence type="ECO:0000256" key="1">
    <source>
        <dbReference type="SAM" id="MobiDB-lite"/>
    </source>
</evidence>
<gene>
    <name evidence="3" type="ORF">PVNG_00791</name>
</gene>
<proteinExistence type="predicted"/>
<feature type="signal peptide" evidence="2">
    <location>
        <begin position="1"/>
        <end position="19"/>
    </location>
</feature>
<evidence type="ECO:0000313" key="3">
    <source>
        <dbReference type="EMBL" id="KMZ99101.1"/>
    </source>
</evidence>
<feature type="compositionally biased region" description="Low complexity" evidence="1">
    <location>
        <begin position="636"/>
        <end position="648"/>
    </location>
</feature>
<feature type="chain" id="PRO_5005323630" evidence="2">
    <location>
        <begin position="20"/>
        <end position="2052"/>
    </location>
</feature>
<organism evidence="3 4">
    <name type="scientific">Plasmodium vivax North Korean</name>
    <dbReference type="NCBI Taxonomy" id="1035514"/>
    <lineage>
        <taxon>Eukaryota</taxon>
        <taxon>Sar</taxon>
        <taxon>Alveolata</taxon>
        <taxon>Apicomplexa</taxon>
        <taxon>Aconoidasida</taxon>
        <taxon>Haemosporida</taxon>
        <taxon>Plasmodiidae</taxon>
        <taxon>Plasmodium</taxon>
        <taxon>Plasmodium (Plasmodium)</taxon>
    </lineage>
</organism>
<feature type="region of interest" description="Disordered" evidence="1">
    <location>
        <begin position="1763"/>
        <end position="1785"/>
    </location>
</feature>
<feature type="compositionally biased region" description="Gly residues" evidence="1">
    <location>
        <begin position="607"/>
        <end position="635"/>
    </location>
</feature>
<feature type="compositionally biased region" description="Polar residues" evidence="1">
    <location>
        <begin position="848"/>
        <end position="857"/>
    </location>
</feature>
<dbReference type="Proteomes" id="UP000053239">
    <property type="component" value="Unassembled WGS sequence"/>
</dbReference>
<feature type="region of interest" description="Disordered" evidence="1">
    <location>
        <begin position="133"/>
        <end position="153"/>
    </location>
</feature>
<reference evidence="3 4" key="1">
    <citation type="submission" date="2011-09" db="EMBL/GenBank/DDBJ databases">
        <title>The Genome Sequence of Plasmodium vivax North Korean.</title>
        <authorList>
            <consortium name="The Broad Institute Genome Sequencing Platform"/>
            <consortium name="The Broad Institute Genome Sequencing Center for Infectious Disease"/>
            <person name="Neafsey D."/>
            <person name="Carlton J."/>
            <person name="Barnwell J."/>
            <person name="Collins W."/>
            <person name="Escalante A."/>
            <person name="Mullikin J."/>
            <person name="Saul A."/>
            <person name="Guigo R."/>
            <person name="Camara F."/>
            <person name="Young S.K."/>
            <person name="Zeng Q."/>
            <person name="Gargeya S."/>
            <person name="Fitzgerald M."/>
            <person name="Haas B."/>
            <person name="Abouelleil A."/>
            <person name="Alvarado L."/>
            <person name="Arachchi H.M."/>
            <person name="Berlin A."/>
            <person name="Brown A."/>
            <person name="Chapman S.B."/>
            <person name="Chen Z."/>
            <person name="Dunbar C."/>
            <person name="Freedman E."/>
            <person name="Gearin G."/>
            <person name="Gellesch M."/>
            <person name="Goldberg J."/>
            <person name="Griggs A."/>
            <person name="Gujja S."/>
            <person name="Heiman D."/>
            <person name="Howarth C."/>
            <person name="Larson L."/>
            <person name="Lui A."/>
            <person name="MacDonald P.J.P."/>
            <person name="Montmayeur A."/>
            <person name="Murphy C."/>
            <person name="Neiman D."/>
            <person name="Pearson M."/>
            <person name="Priest M."/>
            <person name="Roberts A."/>
            <person name="Saif S."/>
            <person name="Shea T."/>
            <person name="Shenoy N."/>
            <person name="Sisk P."/>
            <person name="Stolte C."/>
            <person name="Sykes S."/>
            <person name="Wortman J."/>
            <person name="Nusbaum C."/>
            <person name="Birren B."/>
        </authorList>
    </citation>
    <scope>NUCLEOTIDE SEQUENCE [LARGE SCALE GENOMIC DNA]</scope>
    <source>
        <strain evidence="3 4">North Korean</strain>
    </source>
</reference>
<accession>A0A0J9TUR7</accession>
<feature type="compositionally biased region" description="Basic and acidic residues" evidence="1">
    <location>
        <begin position="1436"/>
        <end position="1452"/>
    </location>
</feature>
<feature type="compositionally biased region" description="Basic and acidic residues" evidence="1">
    <location>
        <begin position="763"/>
        <end position="772"/>
    </location>
</feature>
<keyword evidence="2" id="KW-0732">Signal</keyword>
<feature type="compositionally biased region" description="Polar residues" evidence="1">
    <location>
        <begin position="1470"/>
        <end position="1480"/>
    </location>
</feature>
<dbReference type="OrthoDB" id="389210at2759"/>
<evidence type="ECO:0000313" key="4">
    <source>
        <dbReference type="Proteomes" id="UP000053239"/>
    </source>
</evidence>